<protein>
    <submittedName>
        <fullName evidence="2">Fluoroacetate dehalogenase</fullName>
        <ecNumber evidence="2">3.8.1.3</ecNumber>
    </submittedName>
</protein>
<name>A0A2P2E775_9PROT</name>
<dbReference type="InterPro" id="IPR000073">
    <property type="entry name" value="AB_hydrolase_1"/>
</dbReference>
<dbReference type="Gene3D" id="3.40.50.1820">
    <property type="entry name" value="alpha/beta hydrolase"/>
    <property type="match status" value="1"/>
</dbReference>
<keyword evidence="2" id="KW-0378">Hydrolase</keyword>
<dbReference type="NCBIfam" id="TIGR03056">
    <property type="entry name" value="bchO_mg_che_rel"/>
    <property type="match status" value="1"/>
</dbReference>
<evidence type="ECO:0000313" key="3">
    <source>
        <dbReference type="Proteomes" id="UP000245086"/>
    </source>
</evidence>
<organism evidence="2 3">
    <name type="scientific">Candidatus Phycosocius bacilliformis</name>
    <dbReference type="NCBI Taxonomy" id="1445552"/>
    <lineage>
        <taxon>Bacteria</taxon>
        <taxon>Pseudomonadati</taxon>
        <taxon>Pseudomonadota</taxon>
        <taxon>Alphaproteobacteria</taxon>
        <taxon>Caulobacterales</taxon>
        <taxon>Caulobacterales incertae sedis</taxon>
        <taxon>Candidatus Phycosocius</taxon>
    </lineage>
</organism>
<evidence type="ECO:0000259" key="1">
    <source>
        <dbReference type="Pfam" id="PF12697"/>
    </source>
</evidence>
<feature type="domain" description="AB hydrolase-1" evidence="1">
    <location>
        <begin position="41"/>
        <end position="282"/>
    </location>
</feature>
<dbReference type="InterPro" id="IPR029058">
    <property type="entry name" value="AB_hydrolase_fold"/>
</dbReference>
<dbReference type="PRINTS" id="PR00111">
    <property type="entry name" value="ABHYDROLASE"/>
</dbReference>
<evidence type="ECO:0000313" key="2">
    <source>
        <dbReference type="EMBL" id="GBF56908.1"/>
    </source>
</evidence>
<dbReference type="GO" id="GO:0018785">
    <property type="term" value="F:haloacetate dehalogenase activity"/>
    <property type="evidence" value="ECO:0007669"/>
    <property type="project" value="UniProtKB-EC"/>
</dbReference>
<reference evidence="2 3" key="1">
    <citation type="journal article" date="2018" name="Genome Announc.">
        <title>Draft Genome Sequence of "Candidatus Phycosocius bacilliformis," an Alphaproteobacterial Ectosymbiont of the Hydrocarbon-Producing Green Alga Botryococcus braunii.</title>
        <authorList>
            <person name="Tanabe Y."/>
            <person name="Yamaguchi H."/>
            <person name="Watanabe M.M."/>
        </authorList>
    </citation>
    <scope>NUCLEOTIDE SEQUENCE [LARGE SCALE GENOMIC DNA]</scope>
    <source>
        <strain evidence="2 3">BOTRYCO-2</strain>
    </source>
</reference>
<proteinExistence type="predicted"/>
<accession>A0A2P2E775</accession>
<sequence>MYRKPKWSREGVNWPNRQFSRFIQVGDQKWHFQVMGAGPPILLLHGTGSSCHTWAGIAPLLAEHYTIYMPDLPGHGFTQTPPASGLSLVGMTRLVNDLLTALDVEPEAIIGHSAGAAVAVQLALAGYARPRAIVAINGAFQPFSGLAALLFPIAAHVLALNPVTIFAVSTGAKDRSRIERLMRSTGSNIPQSSLDRYGDLFTAPGHVAGMLAMMANWNLAPLLRQMFQLTPQLTLVIGARDKAVPPDRQANVAKHAPRVQVLELANLGHLAHEEDPAAVAAVVLPVLVAPKP</sequence>
<dbReference type="OrthoDB" id="9799612at2"/>
<dbReference type="PANTHER" id="PTHR46438">
    <property type="entry name" value="ALPHA/BETA-HYDROLASES SUPERFAMILY PROTEIN"/>
    <property type="match status" value="1"/>
</dbReference>
<dbReference type="InterPro" id="IPR017497">
    <property type="entry name" value="BchO"/>
</dbReference>
<keyword evidence="3" id="KW-1185">Reference proteome</keyword>
<gene>
    <name evidence="2" type="primary">fac-dex</name>
    <name evidence="2" type="ORF">PbB2_00565</name>
</gene>
<dbReference type="AlphaFoldDB" id="A0A2P2E775"/>
<dbReference type="Pfam" id="PF12697">
    <property type="entry name" value="Abhydrolase_6"/>
    <property type="match status" value="1"/>
</dbReference>
<dbReference type="EC" id="3.8.1.3" evidence="2"/>
<dbReference type="SUPFAM" id="SSF53474">
    <property type="entry name" value="alpha/beta-Hydrolases"/>
    <property type="match status" value="1"/>
</dbReference>
<dbReference type="Proteomes" id="UP000245086">
    <property type="component" value="Unassembled WGS sequence"/>
</dbReference>
<comment type="caution">
    <text evidence="2">The sequence shown here is derived from an EMBL/GenBank/DDBJ whole genome shotgun (WGS) entry which is preliminary data.</text>
</comment>
<dbReference type="EMBL" id="BFBR01000001">
    <property type="protein sequence ID" value="GBF56908.1"/>
    <property type="molecule type" value="Genomic_DNA"/>
</dbReference>
<dbReference type="PANTHER" id="PTHR46438:SF11">
    <property type="entry name" value="LIPASE-RELATED"/>
    <property type="match status" value="1"/>
</dbReference>